<dbReference type="Pfam" id="PF16217">
    <property type="entry name" value="M64_N"/>
    <property type="match status" value="1"/>
</dbReference>
<dbReference type="InterPro" id="IPR024079">
    <property type="entry name" value="MetalloPept_cat_dom_sf"/>
</dbReference>
<dbReference type="Pfam" id="PF09471">
    <property type="entry name" value="Peptidase_M64"/>
    <property type="match status" value="1"/>
</dbReference>
<dbReference type="GO" id="GO:0008237">
    <property type="term" value="F:metallopeptidase activity"/>
    <property type="evidence" value="ECO:0007669"/>
    <property type="project" value="InterPro"/>
</dbReference>
<dbReference type="InterPro" id="IPR019026">
    <property type="entry name" value="Peptidase_M64_IgA"/>
</dbReference>
<comment type="caution">
    <text evidence="3">The sequence shown here is derived from an EMBL/GenBank/DDBJ whole genome shotgun (WGS) entry which is preliminary data.</text>
</comment>
<reference evidence="3 4" key="1">
    <citation type="journal article" date="2015" name="Stand. Genomic Sci.">
        <title>Genomic Encyclopedia of Bacterial and Archaeal Type Strains, Phase III: the genomes of soil and plant-associated and newly described type strains.</title>
        <authorList>
            <person name="Whitman W.B."/>
            <person name="Woyke T."/>
            <person name="Klenk H.P."/>
            <person name="Zhou Y."/>
            <person name="Lilburn T.G."/>
            <person name="Beck B.J."/>
            <person name="De Vos P."/>
            <person name="Vandamme P."/>
            <person name="Eisen J.A."/>
            <person name="Garrity G."/>
            <person name="Hugenholtz P."/>
            <person name="Kyrpides N.C."/>
        </authorList>
    </citation>
    <scope>NUCLEOTIDE SEQUENCE [LARGE SCALE GENOMIC DNA]</scope>
    <source>
        <strain evidence="3 4">CGMCC 1.10821</strain>
    </source>
</reference>
<dbReference type="EMBL" id="VLKN01000006">
    <property type="protein sequence ID" value="TWI01093.1"/>
    <property type="molecule type" value="Genomic_DNA"/>
</dbReference>
<dbReference type="InterPro" id="IPR038171">
    <property type="entry name" value="M64_N_sf"/>
</dbReference>
<keyword evidence="4" id="KW-1185">Reference proteome</keyword>
<gene>
    <name evidence="3" type="ORF">IP90_02715</name>
</gene>
<dbReference type="RefSeq" id="WP_144900193.1">
    <property type="nucleotide sequence ID" value="NZ_VLKN01000006.1"/>
</dbReference>
<evidence type="ECO:0000313" key="4">
    <source>
        <dbReference type="Proteomes" id="UP000315167"/>
    </source>
</evidence>
<evidence type="ECO:0000313" key="3">
    <source>
        <dbReference type="EMBL" id="TWI01093.1"/>
    </source>
</evidence>
<dbReference type="InterPro" id="IPR032625">
    <property type="entry name" value="M64_N"/>
</dbReference>
<feature type="chain" id="PRO_5021914157" evidence="1">
    <location>
        <begin position="31"/>
        <end position="478"/>
    </location>
</feature>
<name>A0A562L0G6_9GAMM</name>
<proteinExistence type="predicted"/>
<evidence type="ECO:0000259" key="2">
    <source>
        <dbReference type="Pfam" id="PF16217"/>
    </source>
</evidence>
<dbReference type="Gene3D" id="3.40.390.10">
    <property type="entry name" value="Collagenase (Catalytic Domain)"/>
    <property type="match status" value="1"/>
</dbReference>
<dbReference type="AlphaFoldDB" id="A0A562L0G6"/>
<dbReference type="OrthoDB" id="9143597at2"/>
<protein>
    <submittedName>
        <fullName evidence="3">Peptidase M64-like protein</fullName>
    </submittedName>
</protein>
<feature type="signal peptide" evidence="1">
    <location>
        <begin position="1"/>
        <end position="30"/>
    </location>
</feature>
<accession>A0A562L0G6</accession>
<dbReference type="Proteomes" id="UP000315167">
    <property type="component" value="Unassembled WGS sequence"/>
</dbReference>
<organism evidence="3 4">
    <name type="scientific">Luteimonas cucumeris</name>
    <dbReference type="NCBI Taxonomy" id="985012"/>
    <lineage>
        <taxon>Bacteria</taxon>
        <taxon>Pseudomonadati</taxon>
        <taxon>Pseudomonadota</taxon>
        <taxon>Gammaproteobacteria</taxon>
        <taxon>Lysobacterales</taxon>
        <taxon>Lysobacteraceae</taxon>
        <taxon>Luteimonas</taxon>
    </lineage>
</organism>
<dbReference type="Gene3D" id="2.60.40.3250">
    <property type="entry name" value="Peptidase M64, N-terminal domain"/>
    <property type="match status" value="1"/>
</dbReference>
<keyword evidence="1" id="KW-0732">Signal</keyword>
<sequence length="478" mass="53713">MDHLPASRILIRFVAACALAVAGLLATAVAATPATRTMRLDYFHTGDARTQHYAIDRIVIEPLPWPGNPARPIDDSNRGHNRFEVVDAQTGTVLFSRGFSTVFAEWRTTAEAAKLTRGFQESLRFPAPDRPVRVRLFERDTNNAFVPVWSIDVDPQAQDIQRGSLPSPLEPIAIRDNGPSAHKVDLLIIGDGYTAADADKFIADARRMSDYLFTVSPFRERAGDFNVWALMSPTPESGVSRPSTGDYHASELGTRYDIFGSERYVLALDNRALREIAQHAPYEFIEILVNNQTYGGGGIFGQFSTAAAGNDFANYLFVHEFGHHFAGLADEYYTSPVGYLTGTSQVEPWEPNVTALHDPKQLKWRHHVRAETPVPTPWPKAQFEARSREFQKQRVELRAQQRPESEMEALFRAELAYNEQLFAEAPHRDEVGAFEGANYEASGYFRPQMQCLMFDRSDAFCRVCRDAVEQIIDLYSGK</sequence>
<feature type="domain" description="Peptidase M64 N-terminal" evidence="2">
    <location>
        <begin position="35"/>
        <end position="149"/>
    </location>
</feature>
<evidence type="ECO:0000256" key="1">
    <source>
        <dbReference type="SAM" id="SignalP"/>
    </source>
</evidence>